<dbReference type="AlphaFoldDB" id="A9KBM8"/>
<dbReference type="KEGG" id="cbd:CBUD_0571"/>
<gene>
    <name evidence="1" type="ordered locus">CBUD_0571</name>
</gene>
<proteinExistence type="predicted"/>
<dbReference type="RefSeq" id="WP_010958219.1">
    <property type="nucleotide sequence ID" value="NC_009727.1"/>
</dbReference>
<accession>A9KBM8</accession>
<sequence length="37" mass="4518">MRFFSWFFSLYLTKEVNPPVILTDRHNFSKGYRVSHP</sequence>
<organism evidence="1 2">
    <name type="scientific">Coxiella burnetii (strain Dugway 5J108-111)</name>
    <dbReference type="NCBI Taxonomy" id="434922"/>
    <lineage>
        <taxon>Bacteria</taxon>
        <taxon>Pseudomonadati</taxon>
        <taxon>Pseudomonadota</taxon>
        <taxon>Gammaproteobacteria</taxon>
        <taxon>Legionellales</taxon>
        <taxon>Coxiellaceae</taxon>
        <taxon>Coxiella</taxon>
    </lineage>
</organism>
<evidence type="ECO:0000313" key="2">
    <source>
        <dbReference type="Proteomes" id="UP000008555"/>
    </source>
</evidence>
<name>A9KBM8_COXBN</name>
<dbReference type="HOGENOM" id="CLU_3342696_0_0_6"/>
<protein>
    <submittedName>
        <fullName evidence="1">Uncharacterized protein</fullName>
    </submittedName>
</protein>
<reference evidence="1 2" key="1">
    <citation type="journal article" date="2009" name="Infect. Immun.">
        <title>Comparative genomics reveal extensive transposon-mediated genomic plasticity and diversity among potential effector proteins within the genus Coxiella.</title>
        <authorList>
            <person name="Beare P.A."/>
            <person name="Unsworth N."/>
            <person name="Andoh M."/>
            <person name="Voth D.E."/>
            <person name="Omsland A."/>
            <person name="Gilk S.D."/>
            <person name="Williams K.P."/>
            <person name="Sobral B.W."/>
            <person name="Kupko J.J.III."/>
            <person name="Porcella S.F."/>
            <person name="Samuel J.E."/>
            <person name="Heinzen R.A."/>
        </authorList>
    </citation>
    <scope>NUCLEOTIDE SEQUENCE [LARGE SCALE GENOMIC DNA]</scope>
    <source>
        <strain evidence="1 2">Dugway 5J108-111</strain>
    </source>
</reference>
<dbReference type="EMBL" id="CP000733">
    <property type="protein sequence ID" value="ABS77102.1"/>
    <property type="molecule type" value="Genomic_DNA"/>
</dbReference>
<dbReference type="Proteomes" id="UP000008555">
    <property type="component" value="Chromosome"/>
</dbReference>
<evidence type="ECO:0000313" key="1">
    <source>
        <dbReference type="EMBL" id="ABS77102.1"/>
    </source>
</evidence>